<gene>
    <name evidence="1" type="ORF">UFOVP291_22</name>
</gene>
<organism evidence="1">
    <name type="scientific">uncultured Caudovirales phage</name>
    <dbReference type="NCBI Taxonomy" id="2100421"/>
    <lineage>
        <taxon>Viruses</taxon>
        <taxon>Duplodnaviria</taxon>
        <taxon>Heunggongvirae</taxon>
        <taxon>Uroviricota</taxon>
        <taxon>Caudoviricetes</taxon>
        <taxon>Peduoviridae</taxon>
        <taxon>Maltschvirus</taxon>
        <taxon>Maltschvirus maltsch</taxon>
    </lineage>
</organism>
<accession>A0A6J5LR19</accession>
<sequence>MTDIIKTKTTAELHAFASEIAEAIAFQKATLDSINTELLARYGDLFKAELASAGKQEGEVSREIDGVKMTFAIKPKVKWDGKKLEAIASTLPWATVTKVFKIEFSVPEKTYKAMTDDGLLSKLSDARTVEYSEPKVVFSK</sequence>
<protein>
    <submittedName>
        <fullName evidence="1">Uncharacterized protein</fullName>
    </submittedName>
</protein>
<reference evidence="1" key="1">
    <citation type="submission" date="2020-04" db="EMBL/GenBank/DDBJ databases">
        <authorList>
            <person name="Chiriac C."/>
            <person name="Salcher M."/>
            <person name="Ghai R."/>
            <person name="Kavagutti S V."/>
        </authorList>
    </citation>
    <scope>NUCLEOTIDE SEQUENCE</scope>
</reference>
<name>A0A6J5LR19_9CAUD</name>
<dbReference type="EMBL" id="LR796301">
    <property type="protein sequence ID" value="CAB4135477.1"/>
    <property type="molecule type" value="Genomic_DNA"/>
</dbReference>
<proteinExistence type="predicted"/>
<evidence type="ECO:0000313" key="1">
    <source>
        <dbReference type="EMBL" id="CAB4135477.1"/>
    </source>
</evidence>